<evidence type="ECO:0000313" key="4">
    <source>
        <dbReference type="Proteomes" id="UP000184932"/>
    </source>
</evidence>
<feature type="transmembrane region" description="Helical" evidence="1">
    <location>
        <begin position="45"/>
        <end position="66"/>
    </location>
</feature>
<keyword evidence="1" id="KW-0812">Transmembrane</keyword>
<dbReference type="Proteomes" id="UP000184932">
    <property type="component" value="Unassembled WGS sequence"/>
</dbReference>
<evidence type="ECO:0000313" key="3">
    <source>
        <dbReference type="EMBL" id="SIN96872.1"/>
    </source>
</evidence>
<dbReference type="AlphaFoldDB" id="A0A1N6FNS0"/>
<dbReference type="InterPro" id="IPR007730">
    <property type="entry name" value="SPOR-like_dom"/>
</dbReference>
<organism evidence="3 4">
    <name type="scientific">Vannielia litorea</name>
    <dbReference type="NCBI Taxonomy" id="1217970"/>
    <lineage>
        <taxon>Bacteria</taxon>
        <taxon>Pseudomonadati</taxon>
        <taxon>Pseudomonadota</taxon>
        <taxon>Alphaproteobacteria</taxon>
        <taxon>Rhodobacterales</taxon>
        <taxon>Paracoccaceae</taxon>
        <taxon>Vannielia</taxon>
    </lineage>
</organism>
<dbReference type="GO" id="GO:0042834">
    <property type="term" value="F:peptidoglycan binding"/>
    <property type="evidence" value="ECO:0007669"/>
    <property type="project" value="InterPro"/>
</dbReference>
<dbReference type="Pfam" id="PF05036">
    <property type="entry name" value="SPOR"/>
    <property type="match status" value="1"/>
</dbReference>
<dbReference type="PROSITE" id="PS51724">
    <property type="entry name" value="SPOR"/>
    <property type="match status" value="1"/>
</dbReference>
<proteinExistence type="predicted"/>
<keyword evidence="1" id="KW-1133">Transmembrane helix</keyword>
<evidence type="ECO:0000259" key="2">
    <source>
        <dbReference type="PROSITE" id="PS51724"/>
    </source>
</evidence>
<dbReference type="EMBL" id="FSRL01000001">
    <property type="protein sequence ID" value="SIN96872.1"/>
    <property type="molecule type" value="Genomic_DNA"/>
</dbReference>
<evidence type="ECO:0000256" key="1">
    <source>
        <dbReference type="SAM" id="Phobius"/>
    </source>
</evidence>
<sequence length="349" mass="36414">MDHRPMNKVAWYPDGAPQAEMYAGDDPDYSHDFHEDAPRSASARLVSGAGAVMSLALIAGLAIWGYRITVRDVTGVPVVAALEGPMRIAPENPGGEVADHTGLTVNDVAAEGEAGELPEEITLAPGPALLTEEDLPLAAMVQREVEAETEVTPTSEAADGALAEPELAVAVNLPDDVDPNDPVAVALALAGELTEGAKPLSGGEEVEVADPAKAKLAQLPGVKVSLRPLGRPAGLKRTAASEIEADAPSAPVVPQDAVVARADQVPAGTRLVQLGAFESPDEAAELWARLAGQFDSLMVEKTRLIMEAESGGQTFYRLRAQGFADLSDARRFCAALVAERAECIPVVAR</sequence>
<protein>
    <submittedName>
        <fullName evidence="3">Sporulation related domain-containing protein</fullName>
    </submittedName>
</protein>
<keyword evidence="1" id="KW-0472">Membrane</keyword>
<dbReference type="SUPFAM" id="SSF110997">
    <property type="entry name" value="Sporulation related repeat"/>
    <property type="match status" value="1"/>
</dbReference>
<reference evidence="4" key="1">
    <citation type="submission" date="2016-11" db="EMBL/GenBank/DDBJ databases">
        <authorList>
            <person name="Varghese N."/>
            <person name="Submissions S."/>
        </authorList>
    </citation>
    <scope>NUCLEOTIDE SEQUENCE [LARGE SCALE GENOMIC DNA]</scope>
    <source>
        <strain evidence="4">DSM 29440</strain>
    </source>
</reference>
<dbReference type="Gene3D" id="3.30.70.1070">
    <property type="entry name" value="Sporulation related repeat"/>
    <property type="match status" value="1"/>
</dbReference>
<feature type="domain" description="SPOR" evidence="2">
    <location>
        <begin position="264"/>
        <end position="349"/>
    </location>
</feature>
<gene>
    <name evidence="3" type="ORF">SAMN05444002_1822</name>
</gene>
<keyword evidence="4" id="KW-1185">Reference proteome</keyword>
<dbReference type="InterPro" id="IPR036680">
    <property type="entry name" value="SPOR-like_sf"/>
</dbReference>
<accession>A0A1N6FNS0</accession>
<dbReference type="STRING" id="1217970.SAMN05444002_1822"/>
<name>A0A1N6FNS0_9RHOB</name>